<dbReference type="GO" id="GO:0004252">
    <property type="term" value="F:serine-type endopeptidase activity"/>
    <property type="evidence" value="ECO:0007669"/>
    <property type="project" value="InterPro"/>
</dbReference>
<dbReference type="GO" id="GO:0006508">
    <property type="term" value="P:proteolysis"/>
    <property type="evidence" value="ECO:0007669"/>
    <property type="project" value="UniProtKB-KW"/>
</dbReference>
<dbReference type="EMBL" id="OC318161">
    <property type="protein sequence ID" value="CAD7400831.1"/>
    <property type="molecule type" value="Genomic_DNA"/>
</dbReference>
<proteinExistence type="predicted"/>
<name>A0A7R9GZW7_TIMCR</name>
<dbReference type="InterPro" id="IPR050430">
    <property type="entry name" value="Peptidase_S1"/>
</dbReference>
<dbReference type="SUPFAM" id="SSF50494">
    <property type="entry name" value="Trypsin-like serine proteases"/>
    <property type="match status" value="1"/>
</dbReference>
<evidence type="ECO:0000256" key="2">
    <source>
        <dbReference type="ARBA" id="ARBA00022801"/>
    </source>
</evidence>
<keyword evidence="3" id="KW-0720">Serine protease</keyword>
<feature type="domain" description="Peptidase S1" evidence="5">
    <location>
        <begin position="92"/>
        <end position="352"/>
    </location>
</feature>
<evidence type="ECO:0000259" key="5">
    <source>
        <dbReference type="PROSITE" id="PS50240"/>
    </source>
</evidence>
<dbReference type="PROSITE" id="PS50240">
    <property type="entry name" value="TRYPSIN_DOM"/>
    <property type="match status" value="1"/>
</dbReference>
<dbReference type="FunFam" id="2.40.10.10:FF:000068">
    <property type="entry name" value="transmembrane protease serine 2"/>
    <property type="match status" value="1"/>
</dbReference>
<evidence type="ECO:0000256" key="4">
    <source>
        <dbReference type="ARBA" id="ARBA00023157"/>
    </source>
</evidence>
<dbReference type="InterPro" id="IPR009003">
    <property type="entry name" value="Peptidase_S1_PA"/>
</dbReference>
<reference evidence="6" key="1">
    <citation type="submission" date="2020-11" db="EMBL/GenBank/DDBJ databases">
        <authorList>
            <person name="Tran Van P."/>
        </authorList>
    </citation>
    <scope>NUCLEOTIDE SEQUENCE</scope>
</reference>
<evidence type="ECO:0000256" key="3">
    <source>
        <dbReference type="ARBA" id="ARBA00022825"/>
    </source>
</evidence>
<evidence type="ECO:0000256" key="1">
    <source>
        <dbReference type="ARBA" id="ARBA00022670"/>
    </source>
</evidence>
<protein>
    <recommendedName>
        <fullName evidence="5">Peptidase S1 domain-containing protein</fullName>
    </recommendedName>
</protein>
<keyword evidence="1" id="KW-0645">Protease</keyword>
<sequence length="352" mass="38718">MIAPGAIKEQKPLVIKVPGAIKEQKPPEVKPHLRGWRVENHLGKTTPVHPTEIRTSISPSSAVELNTTSALANYATEAGLCTEATFRKRPKIINGVPANIEEFPFMVKLMYNHTHLCGGAIISEKHVLTAAHCNRRITHPNQISVEVGKTKWNEKGVEHKVLKVTDHPGYNLAVDHDISILEVDPKFQFNSKVQPIDIYPDLDVPDGSNVTVMGWGKTDPYVQRELGQQSGHVTPHGHGGRESLANRVAMSHHMVTGVERNTFRVPLTTTSSRLVVPRAKSGSWTPNFSTDVKIEAGTSDFQQETDWFDHGSHWPLCNHLVSGVYLHPLNSAQATGHVCTARILIGCAGNGR</sequence>
<dbReference type="CDD" id="cd00190">
    <property type="entry name" value="Tryp_SPc"/>
    <property type="match status" value="1"/>
</dbReference>
<keyword evidence="4" id="KW-1015">Disulfide bond</keyword>
<keyword evidence="2" id="KW-0378">Hydrolase</keyword>
<evidence type="ECO:0000313" key="6">
    <source>
        <dbReference type="EMBL" id="CAD7400831.1"/>
    </source>
</evidence>
<dbReference type="PANTHER" id="PTHR24276:SF91">
    <property type="entry name" value="AT26814P-RELATED"/>
    <property type="match status" value="1"/>
</dbReference>
<dbReference type="SMART" id="SM00020">
    <property type="entry name" value="Tryp_SPc"/>
    <property type="match status" value="1"/>
</dbReference>
<accession>A0A7R9GZW7</accession>
<dbReference type="InterPro" id="IPR043504">
    <property type="entry name" value="Peptidase_S1_PA_chymotrypsin"/>
</dbReference>
<dbReference type="InterPro" id="IPR018114">
    <property type="entry name" value="TRYPSIN_HIS"/>
</dbReference>
<dbReference type="PANTHER" id="PTHR24276">
    <property type="entry name" value="POLYSERASE-RELATED"/>
    <property type="match status" value="1"/>
</dbReference>
<dbReference type="PROSITE" id="PS00134">
    <property type="entry name" value="TRYPSIN_HIS"/>
    <property type="match status" value="1"/>
</dbReference>
<dbReference type="Pfam" id="PF00089">
    <property type="entry name" value="Trypsin"/>
    <property type="match status" value="1"/>
</dbReference>
<gene>
    <name evidence="6" type="ORF">TCEB3V08_LOCUS5716</name>
</gene>
<dbReference type="InterPro" id="IPR001254">
    <property type="entry name" value="Trypsin_dom"/>
</dbReference>
<dbReference type="AlphaFoldDB" id="A0A7R9GZW7"/>
<dbReference type="Gene3D" id="2.40.10.10">
    <property type="entry name" value="Trypsin-like serine proteases"/>
    <property type="match status" value="1"/>
</dbReference>
<organism evidence="6">
    <name type="scientific">Timema cristinae</name>
    <name type="common">Walking stick</name>
    <dbReference type="NCBI Taxonomy" id="61476"/>
    <lineage>
        <taxon>Eukaryota</taxon>
        <taxon>Metazoa</taxon>
        <taxon>Ecdysozoa</taxon>
        <taxon>Arthropoda</taxon>
        <taxon>Hexapoda</taxon>
        <taxon>Insecta</taxon>
        <taxon>Pterygota</taxon>
        <taxon>Neoptera</taxon>
        <taxon>Polyneoptera</taxon>
        <taxon>Phasmatodea</taxon>
        <taxon>Timematodea</taxon>
        <taxon>Timematoidea</taxon>
        <taxon>Timematidae</taxon>
        <taxon>Timema</taxon>
    </lineage>
</organism>